<proteinExistence type="predicted"/>
<evidence type="ECO:0000313" key="3">
    <source>
        <dbReference type="Proteomes" id="UP000217265"/>
    </source>
</evidence>
<dbReference type="EMBL" id="CP023344">
    <property type="protein sequence ID" value="ATC63937.1"/>
    <property type="molecule type" value="Genomic_DNA"/>
</dbReference>
<gene>
    <name evidence="2" type="ORF">CMV30_08210</name>
</gene>
<evidence type="ECO:0000256" key="1">
    <source>
        <dbReference type="SAM" id="MobiDB-lite"/>
    </source>
</evidence>
<reference evidence="2 3" key="1">
    <citation type="submission" date="2017-09" db="EMBL/GenBank/DDBJ databases">
        <title>Complete genome sequence of Verrucomicrobial strain HZ-65, isolated from freshwater.</title>
        <authorList>
            <person name="Choi A."/>
        </authorList>
    </citation>
    <scope>NUCLEOTIDE SEQUENCE [LARGE SCALE GENOMIC DNA]</scope>
    <source>
        <strain evidence="2 3">HZ-65</strain>
    </source>
</reference>
<feature type="region of interest" description="Disordered" evidence="1">
    <location>
        <begin position="366"/>
        <end position="393"/>
    </location>
</feature>
<organism evidence="2 3">
    <name type="scientific">Nibricoccus aquaticus</name>
    <dbReference type="NCBI Taxonomy" id="2576891"/>
    <lineage>
        <taxon>Bacteria</taxon>
        <taxon>Pseudomonadati</taxon>
        <taxon>Verrucomicrobiota</taxon>
        <taxon>Opitutia</taxon>
        <taxon>Opitutales</taxon>
        <taxon>Opitutaceae</taxon>
        <taxon>Nibricoccus</taxon>
    </lineage>
</organism>
<dbReference type="OrthoDB" id="194988at2"/>
<evidence type="ECO:0000313" key="2">
    <source>
        <dbReference type="EMBL" id="ATC63937.1"/>
    </source>
</evidence>
<dbReference type="AlphaFoldDB" id="A0A290Q6P1"/>
<sequence>MPRASHSTLLLCATGTALLTGGFFLGRTTAPALSNFPSSALLPFSASAIADVRPSASSTSPASSNNTPALSTANWPASLAIPSTPASEDAQRACLRTLATTNPTLALQLAQAAPSPRQRDEFIRAALQGWAASAPLDAARWTLDHVRLGERRLAAEALLSAAIAQPEAAIQAAHFLCASDPLLQSDHGNALVTAFASAGRFDLASQFAATAPGEFRAHWLSTAFSRWAQHQPSSAIAAAHELPDATARTEALQGVITGWAMSDPAALVANADKLPAGETRATALRDGLQQWVSLDPIAASAWMDRLDPSRDLDAGAAAVATTAVIAQKNPDVAASWAESIVDPELRANTLLDFIRLWAERDPSAARSYAANSPALRPETRASALASFEPHATP</sequence>
<dbReference type="Proteomes" id="UP000217265">
    <property type="component" value="Chromosome"/>
</dbReference>
<dbReference type="RefSeq" id="WP_096055569.1">
    <property type="nucleotide sequence ID" value="NZ_CP023344.1"/>
</dbReference>
<accession>A0A290Q6P1</accession>
<dbReference type="KEGG" id="vbh:CMV30_08210"/>
<name>A0A290Q6P1_9BACT</name>
<protein>
    <submittedName>
        <fullName evidence="2">Uncharacterized protein</fullName>
    </submittedName>
</protein>
<keyword evidence="3" id="KW-1185">Reference proteome</keyword>